<dbReference type="EMBL" id="CACVBM020001218">
    <property type="protein sequence ID" value="CAA7039860.1"/>
    <property type="molecule type" value="Genomic_DNA"/>
</dbReference>
<evidence type="ECO:0000313" key="2">
    <source>
        <dbReference type="EMBL" id="CAA7039860.1"/>
    </source>
</evidence>
<evidence type="ECO:0000313" key="3">
    <source>
        <dbReference type="Proteomes" id="UP000467841"/>
    </source>
</evidence>
<dbReference type="Proteomes" id="UP000467841">
    <property type="component" value="Unassembled WGS sequence"/>
</dbReference>
<dbReference type="Pfam" id="PF04646">
    <property type="entry name" value="DUF604"/>
    <property type="match status" value="1"/>
</dbReference>
<evidence type="ECO:0000256" key="1">
    <source>
        <dbReference type="SAM" id="Phobius"/>
    </source>
</evidence>
<dbReference type="AlphaFoldDB" id="A0A6D2JIQ3"/>
<comment type="caution">
    <text evidence="2">The sequence shown here is derived from an EMBL/GenBank/DDBJ whole genome shotgun (WGS) entry which is preliminary data.</text>
</comment>
<dbReference type="Gene3D" id="3.90.550.50">
    <property type="match status" value="1"/>
</dbReference>
<evidence type="ECO:0008006" key="4">
    <source>
        <dbReference type="Google" id="ProtNLM"/>
    </source>
</evidence>
<accession>A0A6D2JIQ3</accession>
<dbReference type="PANTHER" id="PTHR10811">
    <property type="entry name" value="FRINGE-RELATED"/>
    <property type="match status" value="1"/>
</dbReference>
<organism evidence="2 3">
    <name type="scientific">Microthlaspi erraticum</name>
    <dbReference type="NCBI Taxonomy" id="1685480"/>
    <lineage>
        <taxon>Eukaryota</taxon>
        <taxon>Viridiplantae</taxon>
        <taxon>Streptophyta</taxon>
        <taxon>Embryophyta</taxon>
        <taxon>Tracheophyta</taxon>
        <taxon>Spermatophyta</taxon>
        <taxon>Magnoliopsida</taxon>
        <taxon>eudicotyledons</taxon>
        <taxon>Gunneridae</taxon>
        <taxon>Pentapetalae</taxon>
        <taxon>rosids</taxon>
        <taxon>malvids</taxon>
        <taxon>Brassicales</taxon>
        <taxon>Brassicaceae</taxon>
        <taxon>Coluteocarpeae</taxon>
        <taxon>Microthlaspi</taxon>
    </lineage>
</organism>
<dbReference type="InterPro" id="IPR006740">
    <property type="entry name" value="DUF604"/>
</dbReference>
<keyword evidence="3" id="KW-1185">Reference proteome</keyword>
<name>A0A6D2JIQ3_9BRAS</name>
<protein>
    <recommendedName>
        <fullName evidence="4">Fringe-related protein</fullName>
    </recommendedName>
</protein>
<keyword evidence="1" id="KW-0812">Transmembrane</keyword>
<reference evidence="2" key="1">
    <citation type="submission" date="2020-01" db="EMBL/GenBank/DDBJ databases">
        <authorList>
            <person name="Mishra B."/>
        </authorList>
    </citation>
    <scope>NUCLEOTIDE SEQUENCE [LARGE SCALE GENOMIC DNA]</scope>
</reference>
<keyword evidence="1" id="KW-1133">Transmembrane helix</keyword>
<feature type="transmembrane region" description="Helical" evidence="1">
    <location>
        <begin position="20"/>
        <end position="39"/>
    </location>
</feature>
<gene>
    <name evidence="2" type="ORF">MERR_LOCUS27095</name>
</gene>
<keyword evidence="1" id="KW-0472">Membrane</keyword>
<dbReference type="OrthoDB" id="414175at2759"/>
<proteinExistence type="predicted"/>
<sequence length="471" mass="54250">MYNTMSSPSYHTDMLCKNLVILGVVAIFVILVFFNQIYINSQSFDSNIFTTRYQEGLLKPKETTTNLSHLMFVLVGSSRTLNNRITYVESWWRPNVTRGNIFLDVKPSEPWSPSLPPFKVNEDIKKLKVYPKLRKTVQVRIIRSILETYRLKQDEGVRWYVKGDDDTLFFVDNIVDVLSKYDHTKKHYVGMSSETIKSNFHFSFQMGFGGGGYALSYPLVEALALKLDECVERYYFIRAEDQLQSLCLADLGVDLIYEKGFHQMDLHGDLSGLLAAHPTNPLLSFHHFGTVKPLFPGMDRHGSVTHIMKAANVDQSRMLQQSICHVRARNWTFSVSWGYSAHIYEKLFPRSHLKLPIETFRPWQRGRPPVYMFNTRPVSRDPCEAPHWFFFSSIEQENERVVTSYTRKFPRNMTSCSLSGNISADPLASIRVFSPKTPKQGRKVECCDVEYDGADVANITLRDCGRDEIII</sequence>